<keyword evidence="10" id="KW-0687">Ribonucleoprotein</keyword>
<keyword evidence="12" id="KW-1185">Reference proteome</keyword>
<comment type="caution">
    <text evidence="11">The sequence shown here is derived from an EMBL/GenBank/DDBJ whole genome shotgun (WGS) entry which is preliminary data.</text>
</comment>
<keyword evidence="7 11" id="KW-0689">Ribosomal protein</keyword>
<sequence length="354" mass="39715">MADFEAPRGVTVRDVKPADFIKLYAEHLKRSGKMELPNWWDIVKTASFKEYSPVDADWYYIRAASIARKIYLREYTGIGALKKVYGGAARRGVLRQKFQKASGGLIRHILHQLEEMKVVEKCAEGVNKGGRRISSHGQTDLDRIAGQVALAVIAVVYRAWTILPARVNGRATKASNASVHTTYRTLVVLGSGGHTTEMLKLIKQLNVDKYVPLAFVVAATDDTSREKAKVERKEEQLKFFEIPRSREVGQSWLTTIFTTAKAFLHSMGIVLKYQPDLLLCNGPGTCIPLCAAVFLLRFLGVKAHSKIIFCESFARVTHLSLSGKILYHFVDEFVVHWPQLQTAYPNTKYLGVLC</sequence>
<dbReference type="FunFam" id="1.10.10.10:FF:000118">
    <property type="entry name" value="40S ribosomal protein S19"/>
    <property type="match status" value="1"/>
</dbReference>
<organism evidence="11 12">
    <name type="scientific">Thraustotheca clavata</name>
    <dbReference type="NCBI Taxonomy" id="74557"/>
    <lineage>
        <taxon>Eukaryota</taxon>
        <taxon>Sar</taxon>
        <taxon>Stramenopiles</taxon>
        <taxon>Oomycota</taxon>
        <taxon>Saprolegniomycetes</taxon>
        <taxon>Saprolegniales</taxon>
        <taxon>Achlyaceae</taxon>
        <taxon>Thraustotheca</taxon>
    </lineage>
</organism>
<accession>A0A1V9ZYE9</accession>
<dbReference type="GO" id="GO:0006412">
    <property type="term" value="P:translation"/>
    <property type="evidence" value="ECO:0007669"/>
    <property type="project" value="InterPro"/>
</dbReference>
<evidence type="ECO:0000256" key="6">
    <source>
        <dbReference type="ARBA" id="ARBA00022824"/>
    </source>
</evidence>
<dbReference type="OrthoDB" id="428974at2759"/>
<dbReference type="SUPFAM" id="SSF46785">
    <property type="entry name" value="Winged helix' DNA-binding domain"/>
    <property type="match status" value="1"/>
</dbReference>
<name>A0A1V9ZYE9_9STRA</name>
<dbReference type="Proteomes" id="UP000243217">
    <property type="component" value="Unassembled WGS sequence"/>
</dbReference>
<dbReference type="GO" id="GO:0005840">
    <property type="term" value="C:ribosome"/>
    <property type="evidence" value="ECO:0007669"/>
    <property type="project" value="UniProtKB-KW"/>
</dbReference>
<evidence type="ECO:0000256" key="10">
    <source>
        <dbReference type="ARBA" id="ARBA00023274"/>
    </source>
</evidence>
<dbReference type="GO" id="GO:1990904">
    <property type="term" value="C:ribonucleoprotein complex"/>
    <property type="evidence" value="ECO:0007669"/>
    <property type="project" value="UniProtKB-KW"/>
</dbReference>
<evidence type="ECO:0000313" key="12">
    <source>
        <dbReference type="Proteomes" id="UP000243217"/>
    </source>
</evidence>
<reference evidence="11 12" key="1">
    <citation type="journal article" date="2014" name="Genome Biol. Evol.">
        <title>The secreted proteins of Achlya hypogyna and Thraustotheca clavata identify the ancestral oomycete secretome and reveal gene acquisitions by horizontal gene transfer.</title>
        <authorList>
            <person name="Misner I."/>
            <person name="Blouin N."/>
            <person name="Leonard G."/>
            <person name="Richards T.A."/>
            <person name="Lane C.E."/>
        </authorList>
    </citation>
    <scope>NUCLEOTIDE SEQUENCE [LARGE SCALE GENOMIC DNA]</scope>
    <source>
        <strain evidence="11 12">ATCC 34112</strain>
    </source>
</reference>
<evidence type="ECO:0000256" key="5">
    <source>
        <dbReference type="ARBA" id="ARBA00022692"/>
    </source>
</evidence>
<dbReference type="InterPro" id="IPR001266">
    <property type="entry name" value="Ribosomal_eS19"/>
</dbReference>
<dbReference type="SUPFAM" id="SSF53756">
    <property type="entry name" value="UDP-Glycosyltransferase/glycogen phosphorylase"/>
    <property type="match status" value="1"/>
</dbReference>
<keyword evidence="8" id="KW-1133">Transmembrane helix</keyword>
<evidence type="ECO:0000256" key="8">
    <source>
        <dbReference type="ARBA" id="ARBA00022989"/>
    </source>
</evidence>
<evidence type="ECO:0000256" key="3">
    <source>
        <dbReference type="ARBA" id="ARBA00010014"/>
    </source>
</evidence>
<dbReference type="GO" id="GO:0004577">
    <property type="term" value="F:N-acetylglucosaminyldiphosphodolichol N-acetylglucosaminyltransferase activity"/>
    <property type="evidence" value="ECO:0007669"/>
    <property type="project" value="TreeGrafter"/>
</dbReference>
<dbReference type="Pfam" id="PF08660">
    <property type="entry name" value="Alg14"/>
    <property type="match status" value="1"/>
</dbReference>
<evidence type="ECO:0000256" key="4">
    <source>
        <dbReference type="ARBA" id="ARBA00017467"/>
    </source>
</evidence>
<dbReference type="SMART" id="SM01413">
    <property type="entry name" value="Ribosomal_S19e"/>
    <property type="match status" value="1"/>
</dbReference>
<dbReference type="PANTHER" id="PTHR12154">
    <property type="entry name" value="GLYCOSYL TRANSFERASE-RELATED"/>
    <property type="match status" value="1"/>
</dbReference>
<dbReference type="GO" id="GO:0003735">
    <property type="term" value="F:structural constituent of ribosome"/>
    <property type="evidence" value="ECO:0007669"/>
    <property type="project" value="InterPro"/>
</dbReference>
<dbReference type="NCBIfam" id="NF041549">
    <property type="entry name" value="PssD"/>
    <property type="match status" value="1"/>
</dbReference>
<keyword evidence="5" id="KW-0812">Transmembrane</keyword>
<dbReference type="Gene3D" id="3.40.50.2000">
    <property type="entry name" value="Glycogen Phosphorylase B"/>
    <property type="match status" value="1"/>
</dbReference>
<gene>
    <name evidence="11" type="ORF">THRCLA_04671</name>
</gene>
<comment type="subcellular location">
    <subcellularLocation>
        <location evidence="1">Endoplasmic reticulum membrane</location>
        <topology evidence="1">Single-pass membrane protein</topology>
    </subcellularLocation>
</comment>
<dbReference type="Gene3D" id="1.10.10.10">
    <property type="entry name" value="Winged helix-like DNA-binding domain superfamily/Winged helix DNA-binding domain"/>
    <property type="match status" value="1"/>
</dbReference>
<evidence type="ECO:0000256" key="1">
    <source>
        <dbReference type="ARBA" id="ARBA00004389"/>
    </source>
</evidence>
<proteinExistence type="inferred from homology"/>
<comment type="similarity">
    <text evidence="2">Belongs to the ALG14 family.</text>
</comment>
<dbReference type="STRING" id="74557.A0A1V9ZYE9"/>
<dbReference type="Pfam" id="PF01090">
    <property type="entry name" value="Ribosomal_S19e"/>
    <property type="match status" value="1"/>
</dbReference>
<dbReference type="InterPro" id="IPR013969">
    <property type="entry name" value="Oligosacch_biosynth_Alg14"/>
</dbReference>
<keyword evidence="6" id="KW-0256">Endoplasmic reticulum</keyword>
<keyword evidence="9" id="KW-0472">Membrane</keyword>
<dbReference type="InterPro" id="IPR036388">
    <property type="entry name" value="WH-like_DNA-bd_sf"/>
</dbReference>
<evidence type="ECO:0000313" key="11">
    <source>
        <dbReference type="EMBL" id="OQS02999.1"/>
    </source>
</evidence>
<evidence type="ECO:0000256" key="7">
    <source>
        <dbReference type="ARBA" id="ARBA00022980"/>
    </source>
</evidence>
<dbReference type="PANTHER" id="PTHR12154:SF4">
    <property type="entry name" value="UDP-N-ACETYLGLUCOSAMINE TRANSFERASE SUBUNIT ALG14 HOMOLOG"/>
    <property type="match status" value="1"/>
</dbReference>
<dbReference type="GO" id="GO:0043541">
    <property type="term" value="C:UDP-N-acetylglucosamine transferase complex"/>
    <property type="evidence" value="ECO:0007669"/>
    <property type="project" value="TreeGrafter"/>
</dbReference>
<protein>
    <recommendedName>
        <fullName evidence="4">UDP-N-acetylglucosamine transferase subunit ALG14</fullName>
    </recommendedName>
</protein>
<dbReference type="AlphaFoldDB" id="A0A1V9ZYE9"/>
<dbReference type="EMBL" id="JNBS01001045">
    <property type="protein sequence ID" value="OQS02999.1"/>
    <property type="molecule type" value="Genomic_DNA"/>
</dbReference>
<evidence type="ECO:0000256" key="2">
    <source>
        <dbReference type="ARBA" id="ARBA00009731"/>
    </source>
</evidence>
<comment type="similarity">
    <text evidence="3">Belongs to the eukaryotic ribosomal protein eS19 family.</text>
</comment>
<dbReference type="GO" id="GO:0006488">
    <property type="term" value="P:dolichol-linked oligosaccharide biosynthetic process"/>
    <property type="evidence" value="ECO:0007669"/>
    <property type="project" value="InterPro"/>
</dbReference>
<dbReference type="InterPro" id="IPR036390">
    <property type="entry name" value="WH_DNA-bd_sf"/>
</dbReference>
<evidence type="ECO:0000256" key="9">
    <source>
        <dbReference type="ARBA" id="ARBA00023136"/>
    </source>
</evidence>